<dbReference type="PROSITE" id="PS01187">
    <property type="entry name" value="EGF_CA"/>
    <property type="match status" value="1"/>
</dbReference>
<keyword evidence="16" id="KW-1185">Reference proteome</keyword>
<dbReference type="FunFam" id="4.10.1080.10:FF:000004">
    <property type="entry name" value="Cartilage oligomeric matrix protein"/>
    <property type="match status" value="1"/>
</dbReference>
<evidence type="ECO:0000256" key="2">
    <source>
        <dbReference type="ARBA" id="ARBA00022536"/>
    </source>
</evidence>
<keyword evidence="8" id="KW-0325">Glycoprotein</keyword>
<dbReference type="AlphaFoldDB" id="F6T2M3"/>
<dbReference type="Pfam" id="PF02412">
    <property type="entry name" value="TSP_3"/>
    <property type="match status" value="5"/>
</dbReference>
<dbReference type="Pfam" id="PF11598">
    <property type="entry name" value="COMP"/>
    <property type="match status" value="1"/>
</dbReference>
<dbReference type="SUPFAM" id="SSF103647">
    <property type="entry name" value="TSP type-3 repeat"/>
    <property type="match status" value="3"/>
</dbReference>
<dbReference type="FunFam" id="4.10.1080.10:FF:000001">
    <property type="entry name" value="Thrombospondin 3"/>
    <property type="match status" value="1"/>
</dbReference>
<dbReference type="Pfam" id="PF05735">
    <property type="entry name" value="TSP_C"/>
    <property type="match status" value="1"/>
</dbReference>
<dbReference type="SUPFAM" id="SSF58006">
    <property type="entry name" value="Assembly domain of cartilage oligomeric matrix protein"/>
    <property type="match status" value="1"/>
</dbReference>
<sequence length="973" mass="106890">MRKLRDLITVSGLLLFSCLSTAQNIADVNLLSSVEQEATQRQLSTKRFQETFTNSEDVFLIAQFESISQRNSRIFALEQVTPRSHRYRPTSAVELLVNSRTDTVSLKYANNHRGHTLLKFEGAGISARGRHVLILHFKSTASALRTSRNIKLFVDCSFIREFPRVSGLDEAISSTGPRSQIVIGGQHSSDTRTHVIGLRAKFGGTLSDIPETNECRLQTDQFNEFATTIGADNDVATVLAAQLLQFTRMMTSLKTDMRHMAQETALLRQTIIRCHACGGVDAATDGGSQSIRIPTTPPTDCDANNPCFQGVQCTQSNSGEVTCGSCPMGMIGDGRDCQDIDECTRANPCSPLTSCVNTEPGYQCTPCPLGYTGGGAEGIGIDYARSHRQVCTDIDECEIHNGGCGNHSQCINTAGSFRCGQCLPGYIGHPSIGCEPMERCGDPARGQIDSCHPYAECLVRRRNPICQCTVGWAGNGFICGIDSDLDGYPDAALPCTEQTCRKDNCRLTPNSGQEDEDSDRIGNACDDDSDNDGINDIHDNCPNVPNLDQLNSDSDTMGDACDNCDAVPNFDQSNIDNDQYGDACDVDKDGDGIENRNDNCPSVPNPNQNDLDNDGLGDICDNCPVHPNPHQTDTDNDRVGEQCDNNLDKDGDGVQDNRDNCPNVINSSQLDTDNDGIGDDCDDDDDNDGIPDVTPPGPDNCRLVSNFDQRDLNGDGVGDVCEFDFDADQIEDRFDVCPENAEVHQTDFRMYQTVTLDPLGDAQIDPLWVVQNQGREIIQIMNSDPGLAIGHTAFKGVDFTGTFYVNTVTDDDYAGFIFAYQDSSSFYTVMWKQSKQTYWQSTPFRAVAQPGIQLKVVKSETGPGETLRNSLWETGDTPNQVRLLWKDPLDAGWKDRTSYRWQLIHRPSVGYIRLKMFEGAKLAADSGMILDSTMKGGRLGVFCFSQENVIWSNLQYRCNDTIPNDFFPTGERP</sequence>
<feature type="compositionally biased region" description="Acidic residues" evidence="11">
    <location>
        <begin position="672"/>
        <end position="689"/>
    </location>
</feature>
<dbReference type="InterPro" id="IPR013320">
    <property type="entry name" value="ConA-like_dom_sf"/>
</dbReference>
<feature type="chain" id="PRO_5003342124" evidence="12">
    <location>
        <begin position="23"/>
        <end position="973"/>
    </location>
</feature>
<dbReference type="InterPro" id="IPR049883">
    <property type="entry name" value="NOTCH1_EGF-like"/>
</dbReference>
<dbReference type="PROSITE" id="PS50026">
    <property type="entry name" value="EGF_3"/>
    <property type="match status" value="2"/>
</dbReference>
<evidence type="ECO:0000313" key="15">
    <source>
        <dbReference type="Ensembl" id="ENSCINP00000005599.3"/>
    </source>
</evidence>
<reference evidence="16" key="1">
    <citation type="journal article" date="2002" name="Science">
        <title>The draft genome of Ciona intestinalis: insights into chordate and vertebrate origins.</title>
        <authorList>
            <person name="Dehal P."/>
            <person name="Satou Y."/>
            <person name="Campbell R.K."/>
            <person name="Chapman J."/>
            <person name="Degnan B."/>
            <person name="De Tomaso A."/>
            <person name="Davidson B."/>
            <person name="Di Gregorio A."/>
            <person name="Gelpke M."/>
            <person name="Goodstein D.M."/>
            <person name="Harafuji N."/>
            <person name="Hastings K.E."/>
            <person name="Ho I."/>
            <person name="Hotta K."/>
            <person name="Huang W."/>
            <person name="Kawashima T."/>
            <person name="Lemaire P."/>
            <person name="Martinez D."/>
            <person name="Meinertzhagen I.A."/>
            <person name="Necula S."/>
            <person name="Nonaka M."/>
            <person name="Putnam N."/>
            <person name="Rash S."/>
            <person name="Saiga H."/>
            <person name="Satake M."/>
            <person name="Terry A."/>
            <person name="Yamada L."/>
            <person name="Wang H.G."/>
            <person name="Awazu S."/>
            <person name="Azumi K."/>
            <person name="Boore J."/>
            <person name="Branno M."/>
            <person name="Chin-Bow S."/>
            <person name="DeSantis R."/>
            <person name="Doyle S."/>
            <person name="Francino P."/>
            <person name="Keys D.N."/>
            <person name="Haga S."/>
            <person name="Hayashi H."/>
            <person name="Hino K."/>
            <person name="Imai K.S."/>
            <person name="Inaba K."/>
            <person name="Kano S."/>
            <person name="Kobayashi K."/>
            <person name="Kobayashi M."/>
            <person name="Lee B.I."/>
            <person name="Makabe K.W."/>
            <person name="Manohar C."/>
            <person name="Matassi G."/>
            <person name="Medina M."/>
            <person name="Mochizuki Y."/>
            <person name="Mount S."/>
            <person name="Morishita T."/>
            <person name="Miura S."/>
            <person name="Nakayama A."/>
            <person name="Nishizaka S."/>
            <person name="Nomoto H."/>
            <person name="Ohta F."/>
            <person name="Oishi K."/>
            <person name="Rigoutsos I."/>
            <person name="Sano M."/>
            <person name="Sasaki A."/>
            <person name="Sasakura Y."/>
            <person name="Shoguchi E."/>
            <person name="Shin-i T."/>
            <person name="Spagnuolo A."/>
            <person name="Stainier D."/>
            <person name="Suzuki M.M."/>
            <person name="Tassy O."/>
            <person name="Takatori N."/>
            <person name="Tokuoka M."/>
            <person name="Yagi K."/>
            <person name="Yoshizaki F."/>
            <person name="Wada S."/>
            <person name="Zhang C."/>
            <person name="Hyatt P.D."/>
            <person name="Larimer F."/>
            <person name="Detter C."/>
            <person name="Doggett N."/>
            <person name="Glavina T."/>
            <person name="Hawkins T."/>
            <person name="Richardson P."/>
            <person name="Lucas S."/>
            <person name="Kohara Y."/>
            <person name="Levine M."/>
            <person name="Satoh N."/>
            <person name="Rokhsar D.S."/>
        </authorList>
    </citation>
    <scope>NUCLEOTIDE SEQUENCE [LARGE SCALE GENOMIC DNA]</scope>
</reference>
<gene>
    <name evidence="15" type="primary">thbsb</name>
</gene>
<dbReference type="Ensembl" id="ENSCINT00000005599.3">
    <property type="protein sequence ID" value="ENSCINP00000005599.3"/>
    <property type="gene ID" value="ENSCING00000002742.3"/>
</dbReference>
<dbReference type="SUPFAM" id="SSF49899">
    <property type="entry name" value="Concanavalin A-like lectins/glucanases"/>
    <property type="match status" value="1"/>
</dbReference>
<feature type="domain" description="TSP C-terminal" evidence="14">
    <location>
        <begin position="749"/>
        <end position="963"/>
    </location>
</feature>
<dbReference type="InterPro" id="IPR017897">
    <property type="entry name" value="Thrombospondin_3_rpt"/>
</dbReference>
<dbReference type="SUPFAM" id="SSF57184">
    <property type="entry name" value="Growth factor receptor domain"/>
    <property type="match status" value="1"/>
</dbReference>
<dbReference type="OMA" id="IPIGHEC"/>
<name>F6T2M3_CIOIN</name>
<accession>F6T2M3</accession>
<protein>
    <submittedName>
        <fullName evidence="15">Thrombospondin Bii</fullName>
    </submittedName>
</protein>
<feature type="repeat" description="TSP type-3" evidence="10">
    <location>
        <begin position="514"/>
        <end position="549"/>
    </location>
</feature>
<dbReference type="InterPro" id="IPR018097">
    <property type="entry name" value="EGF_Ca-bd_CS"/>
</dbReference>
<dbReference type="InterPro" id="IPR009030">
    <property type="entry name" value="Growth_fac_rcpt_cys_sf"/>
</dbReference>
<dbReference type="FunFam" id="2.10.25.10:FF:000027">
    <property type="entry name" value="Thrombospondin 3"/>
    <property type="match status" value="1"/>
</dbReference>
<organism evidence="15 16">
    <name type="scientific">Ciona intestinalis</name>
    <name type="common">Transparent sea squirt</name>
    <name type="synonym">Ascidia intestinalis</name>
    <dbReference type="NCBI Taxonomy" id="7719"/>
    <lineage>
        <taxon>Eukaryota</taxon>
        <taxon>Metazoa</taxon>
        <taxon>Chordata</taxon>
        <taxon>Tunicata</taxon>
        <taxon>Ascidiacea</taxon>
        <taxon>Phlebobranchia</taxon>
        <taxon>Cionidae</taxon>
        <taxon>Ciona</taxon>
    </lineage>
</organism>
<dbReference type="CDD" id="cd00054">
    <property type="entry name" value="EGF_CA"/>
    <property type="match status" value="2"/>
</dbReference>
<dbReference type="InterPro" id="IPR028974">
    <property type="entry name" value="TSP_type-3_rpt"/>
</dbReference>
<dbReference type="PROSITE" id="PS51236">
    <property type="entry name" value="TSP_CTER"/>
    <property type="match status" value="1"/>
</dbReference>
<dbReference type="FunFam" id="2.10.25.10:FF:000038">
    <property type="entry name" value="Fibrillin 2"/>
    <property type="match status" value="1"/>
</dbReference>
<reference evidence="15" key="2">
    <citation type="journal article" date="2008" name="Genome Biol.">
        <title>Improved genome assembly and evidence-based global gene model set for the chordate Ciona intestinalis: new insight into intron and operon populations.</title>
        <authorList>
            <person name="Satou Y."/>
            <person name="Mineta K."/>
            <person name="Ogasawara M."/>
            <person name="Sasakura Y."/>
            <person name="Shoguchi E."/>
            <person name="Ueno K."/>
            <person name="Yamada L."/>
            <person name="Matsumoto J."/>
            <person name="Wasserscheid J."/>
            <person name="Dewar K."/>
            <person name="Wiley G.B."/>
            <person name="Macmil S.L."/>
            <person name="Roe B.A."/>
            <person name="Zeller R.W."/>
            <person name="Hastings K.E."/>
            <person name="Lemaire P."/>
            <person name="Lindquist E."/>
            <person name="Endo T."/>
            <person name="Hotta K."/>
            <person name="Inaba K."/>
        </authorList>
    </citation>
    <scope>NUCLEOTIDE SEQUENCE [LARGE SCALE GENOMIC DNA]</scope>
    <source>
        <strain evidence="15">wild type</strain>
    </source>
</reference>
<feature type="domain" description="EGF-like" evidence="13">
    <location>
        <begin position="339"/>
        <end position="377"/>
    </location>
</feature>
<dbReference type="PANTHER" id="PTHR10199">
    <property type="entry name" value="THROMBOSPONDIN"/>
    <property type="match status" value="1"/>
</dbReference>
<comment type="caution">
    <text evidence="9">Lacks conserved residue(s) required for the propagation of feature annotation.</text>
</comment>
<feature type="repeat" description="TSP type-3" evidence="10">
    <location>
        <begin position="573"/>
        <end position="608"/>
    </location>
</feature>
<evidence type="ECO:0000256" key="9">
    <source>
        <dbReference type="PROSITE-ProRule" id="PRU00076"/>
    </source>
</evidence>
<dbReference type="GO" id="GO:0005509">
    <property type="term" value="F:calcium ion binding"/>
    <property type="evidence" value="ECO:0007669"/>
    <property type="project" value="UniProtKB-UniRule"/>
</dbReference>
<dbReference type="Gene3D" id="2.60.120.200">
    <property type="match status" value="2"/>
</dbReference>
<evidence type="ECO:0000256" key="1">
    <source>
        <dbReference type="ARBA" id="ARBA00009456"/>
    </source>
</evidence>
<keyword evidence="6" id="KW-0130">Cell adhesion</keyword>
<evidence type="ECO:0000256" key="12">
    <source>
        <dbReference type="SAM" id="SignalP"/>
    </source>
</evidence>
<evidence type="ECO:0000256" key="7">
    <source>
        <dbReference type="ARBA" id="ARBA00023157"/>
    </source>
</evidence>
<dbReference type="InterPro" id="IPR003367">
    <property type="entry name" value="Thrombospondin_3-like_rpt"/>
</dbReference>
<feature type="region of interest" description="Disordered" evidence="11">
    <location>
        <begin position="509"/>
        <end position="529"/>
    </location>
</feature>
<dbReference type="PROSITE" id="PS51257">
    <property type="entry name" value="PROKAR_LIPOPROTEIN"/>
    <property type="match status" value="1"/>
</dbReference>
<evidence type="ECO:0000256" key="6">
    <source>
        <dbReference type="ARBA" id="ARBA00022889"/>
    </source>
</evidence>
<evidence type="ECO:0000256" key="4">
    <source>
        <dbReference type="ARBA" id="ARBA00022737"/>
    </source>
</evidence>
<feature type="compositionally biased region" description="Basic and acidic residues" evidence="11">
    <location>
        <begin position="632"/>
        <end position="659"/>
    </location>
</feature>
<dbReference type="InterPro" id="IPR000742">
    <property type="entry name" value="EGF"/>
</dbReference>
<dbReference type="GO" id="GO:0007155">
    <property type="term" value="P:cell adhesion"/>
    <property type="evidence" value="ECO:0007669"/>
    <property type="project" value="UniProtKB-KW"/>
</dbReference>
<evidence type="ECO:0000256" key="10">
    <source>
        <dbReference type="PROSITE-ProRule" id="PRU00634"/>
    </source>
</evidence>
<dbReference type="SMART" id="SM00179">
    <property type="entry name" value="EGF_CA"/>
    <property type="match status" value="2"/>
</dbReference>
<dbReference type="Gene3D" id="4.10.1080.10">
    <property type="entry name" value="TSP type-3 repeat"/>
    <property type="match status" value="2"/>
</dbReference>
<dbReference type="InParanoid" id="F6T2M3"/>
<dbReference type="GeneTree" id="ENSGT00940000168527"/>
<feature type="repeat" description="TSP type-3" evidence="10">
    <location>
        <begin position="710"/>
        <end position="745"/>
    </location>
</feature>
<dbReference type="InterPro" id="IPR008859">
    <property type="entry name" value="Thrombospondin_C"/>
</dbReference>
<dbReference type="Pfam" id="PF07645">
    <property type="entry name" value="EGF_CA"/>
    <property type="match status" value="2"/>
</dbReference>
<dbReference type="GO" id="GO:0005576">
    <property type="term" value="C:extracellular region"/>
    <property type="evidence" value="ECO:0007669"/>
    <property type="project" value="InterPro"/>
</dbReference>
<evidence type="ECO:0000256" key="11">
    <source>
        <dbReference type="SAM" id="MobiDB-lite"/>
    </source>
</evidence>
<dbReference type="PROSITE" id="PS51234">
    <property type="entry name" value="TSP3"/>
    <property type="match status" value="3"/>
</dbReference>
<dbReference type="FunFam" id="2.10.25.10:FF:000170">
    <property type="entry name" value="thrombospondin-3 isoform X1"/>
    <property type="match status" value="1"/>
</dbReference>
<evidence type="ECO:0000256" key="8">
    <source>
        <dbReference type="ARBA" id="ARBA00023180"/>
    </source>
</evidence>
<dbReference type="PANTHER" id="PTHR10199:SF100">
    <property type="entry name" value="THROMBOSPONDIN, ISOFORM A"/>
    <property type="match status" value="1"/>
</dbReference>
<dbReference type="InterPro" id="IPR024665">
    <property type="entry name" value="TSP/COMP_CC"/>
</dbReference>
<dbReference type="FunFam" id="2.60.120.200:FF:000002">
    <property type="entry name" value="Thrombospondin 3"/>
    <property type="match status" value="1"/>
</dbReference>
<keyword evidence="4" id="KW-0677">Repeat</keyword>
<evidence type="ECO:0000256" key="3">
    <source>
        <dbReference type="ARBA" id="ARBA00022729"/>
    </source>
</evidence>
<reference evidence="15" key="4">
    <citation type="submission" date="2025-09" db="UniProtKB">
        <authorList>
            <consortium name="Ensembl"/>
        </authorList>
    </citation>
    <scope>IDENTIFICATION</scope>
</reference>
<keyword evidence="5 10" id="KW-0106">Calcium</keyword>
<evidence type="ECO:0000259" key="14">
    <source>
        <dbReference type="PROSITE" id="PS51236"/>
    </source>
</evidence>
<reference evidence="15" key="3">
    <citation type="submission" date="2025-08" db="UniProtKB">
        <authorList>
            <consortium name="Ensembl"/>
        </authorList>
    </citation>
    <scope>IDENTIFICATION</scope>
</reference>
<keyword evidence="7" id="KW-1015">Disulfide bond</keyword>
<feature type="signal peptide" evidence="12">
    <location>
        <begin position="1"/>
        <end position="22"/>
    </location>
</feature>
<dbReference type="CDD" id="cd16076">
    <property type="entry name" value="TSPcc"/>
    <property type="match status" value="1"/>
</dbReference>
<dbReference type="InterPro" id="IPR001881">
    <property type="entry name" value="EGF-like_Ca-bd_dom"/>
</dbReference>
<keyword evidence="3 12" id="KW-0732">Signal</keyword>
<dbReference type="HOGENOM" id="CLU_009257_1_1_1"/>
<evidence type="ECO:0000256" key="5">
    <source>
        <dbReference type="ARBA" id="ARBA00022837"/>
    </source>
</evidence>
<proteinExistence type="inferred from homology"/>
<feature type="region of interest" description="Disordered" evidence="11">
    <location>
        <begin position="630"/>
        <end position="698"/>
    </location>
</feature>
<comment type="similarity">
    <text evidence="1">Belongs to the thrombospondin family.</text>
</comment>
<keyword evidence="2 9" id="KW-0245">EGF-like domain</keyword>
<evidence type="ECO:0000259" key="13">
    <source>
        <dbReference type="PROSITE" id="PS50026"/>
    </source>
</evidence>
<dbReference type="SMART" id="SM00181">
    <property type="entry name" value="EGF"/>
    <property type="match status" value="4"/>
</dbReference>
<dbReference type="EMBL" id="EAAA01002292">
    <property type="status" value="NOT_ANNOTATED_CDS"/>
    <property type="molecule type" value="Genomic_DNA"/>
</dbReference>
<dbReference type="Proteomes" id="UP000008144">
    <property type="component" value="Chromosome 6"/>
</dbReference>
<feature type="domain" description="EGF-like" evidence="13">
    <location>
        <begin position="393"/>
        <end position="435"/>
    </location>
</feature>
<dbReference type="Gene3D" id="2.10.25.10">
    <property type="entry name" value="Laminin"/>
    <property type="match status" value="4"/>
</dbReference>
<dbReference type="InterPro" id="IPR046970">
    <property type="entry name" value="TSP/COMP_CC_sf"/>
</dbReference>
<dbReference type="Gene3D" id="1.20.5.10">
    <property type="match status" value="1"/>
</dbReference>
<evidence type="ECO:0000313" key="16">
    <source>
        <dbReference type="Proteomes" id="UP000008144"/>
    </source>
</evidence>
<dbReference type="STRING" id="7719.ENSCINP00000005599"/>
<dbReference type="FunFam" id="2.10.25.10:FF:000025">
    <property type="entry name" value="Thrombospondin 3"/>
    <property type="match status" value="1"/>
</dbReference>